<dbReference type="EMBL" id="VLJN01000060">
    <property type="protein sequence ID" value="TWG79479.1"/>
    <property type="molecule type" value="Genomic_DNA"/>
</dbReference>
<dbReference type="SUPFAM" id="SSF103378">
    <property type="entry name" value="2-methylcitrate dehydratase PrpD"/>
    <property type="match status" value="1"/>
</dbReference>
<dbReference type="PANTHER" id="PTHR16943:SF8">
    <property type="entry name" value="2-METHYLCITRATE DEHYDRATASE"/>
    <property type="match status" value="1"/>
</dbReference>
<dbReference type="InterPro" id="IPR042188">
    <property type="entry name" value="MmgE/PrpD_sf_2"/>
</dbReference>
<gene>
    <name evidence="4" type="ORF">L602_006300000020</name>
</gene>
<organism evidence="4 5">
    <name type="scientific">Cupriavidus gilardii J11</name>
    <dbReference type="NCBI Taxonomy" id="936133"/>
    <lineage>
        <taxon>Bacteria</taxon>
        <taxon>Pseudomonadati</taxon>
        <taxon>Pseudomonadota</taxon>
        <taxon>Betaproteobacteria</taxon>
        <taxon>Burkholderiales</taxon>
        <taxon>Burkholderiaceae</taxon>
        <taxon>Cupriavidus</taxon>
    </lineage>
</organism>
<dbReference type="InterPro" id="IPR036148">
    <property type="entry name" value="MmgE/PrpD_sf"/>
</dbReference>
<dbReference type="OrthoDB" id="9791416at2"/>
<dbReference type="Proteomes" id="UP000318141">
    <property type="component" value="Unassembled WGS sequence"/>
</dbReference>
<dbReference type="PANTHER" id="PTHR16943">
    <property type="entry name" value="2-METHYLCITRATE DEHYDRATASE-RELATED"/>
    <property type="match status" value="1"/>
</dbReference>
<sequence length="464" mass="49778">MPPSPTRQLCEFLAEFRLSDVPTPVVERTKDLFLDWIASAIAGKDAPAITKLQSFASAMGPAEGRAEVLVDRRRTSPWFAALVNGAASHVVEQDDVHNGSVLHPGAVVFPAVLAAAQQEGHDGAALLTAAIAGYEAGIRIGEYMGRSHYRVFHTTGTVGTLAAAAGVAKLYGLDADGFNQAFGSAGTQAAGLWEFLRDAADSKQLHTAKAAANGLMAAWLAREGFTGARRILEGDQGMAAGMSSDADPARLTDGLGSRWATAETSFKFFASCRHTHPAADALKALMQREELAPQRIARVVAHVHQGAIDVLGPVVNPKTIHQAKFSMGTVLGLVAWHGHAGLLEFETHALGDPRVAAFRERVTMVRDDEVDTAYPRQWIGRVTVETDDGRTLHGRVDVPKGDPGNTLSRDELEAKAGQLAAFRQGADETEIRRIIARVWALEQADSVADWLPPAARSEQNRQQR</sequence>
<keyword evidence="5" id="KW-1185">Reference proteome</keyword>
<name>A0A562B358_9BURK</name>
<comment type="caution">
    <text evidence="4">The sequence shown here is derived from an EMBL/GenBank/DDBJ whole genome shotgun (WGS) entry which is preliminary data.</text>
</comment>
<dbReference type="InterPro" id="IPR042183">
    <property type="entry name" value="MmgE/PrpD_sf_1"/>
</dbReference>
<dbReference type="Gene3D" id="1.10.4100.10">
    <property type="entry name" value="2-methylcitrate dehydratase PrpD"/>
    <property type="match status" value="1"/>
</dbReference>
<evidence type="ECO:0000256" key="1">
    <source>
        <dbReference type="ARBA" id="ARBA00006174"/>
    </source>
</evidence>
<evidence type="ECO:0000313" key="5">
    <source>
        <dbReference type="Proteomes" id="UP000318141"/>
    </source>
</evidence>
<accession>A0A562B358</accession>
<reference evidence="4 5" key="1">
    <citation type="submission" date="2019-07" db="EMBL/GenBank/DDBJ databases">
        <title>Genome sequencing of lignin-degrading bacterial isolates.</title>
        <authorList>
            <person name="Gladden J."/>
        </authorList>
    </citation>
    <scope>NUCLEOTIDE SEQUENCE [LARGE SCALE GENOMIC DNA]</scope>
    <source>
        <strain evidence="4 5">J11</strain>
    </source>
</reference>
<feature type="domain" description="MmgE/PrpD C-terminal" evidence="3">
    <location>
        <begin position="269"/>
        <end position="440"/>
    </location>
</feature>
<dbReference type="GO" id="GO:0016829">
    <property type="term" value="F:lyase activity"/>
    <property type="evidence" value="ECO:0007669"/>
    <property type="project" value="InterPro"/>
</dbReference>
<feature type="domain" description="MmgE/PrpD N-terminal" evidence="2">
    <location>
        <begin position="7"/>
        <end position="249"/>
    </location>
</feature>
<dbReference type="Pfam" id="PF19305">
    <property type="entry name" value="MmgE_PrpD_C"/>
    <property type="match status" value="1"/>
</dbReference>
<comment type="similarity">
    <text evidence="1">Belongs to the PrpD family.</text>
</comment>
<proteinExistence type="inferred from homology"/>
<dbReference type="InterPro" id="IPR045336">
    <property type="entry name" value="MmgE_PrpD_N"/>
</dbReference>
<protein>
    <submittedName>
        <fullName evidence="4">2-methylcitrate dehydratase PrpD</fullName>
    </submittedName>
</protein>
<dbReference type="InterPro" id="IPR045337">
    <property type="entry name" value="MmgE_PrpD_C"/>
</dbReference>
<dbReference type="Pfam" id="PF03972">
    <property type="entry name" value="MmgE_PrpD_N"/>
    <property type="match status" value="1"/>
</dbReference>
<dbReference type="InterPro" id="IPR005656">
    <property type="entry name" value="MmgE_PrpD"/>
</dbReference>
<evidence type="ECO:0000313" key="4">
    <source>
        <dbReference type="EMBL" id="TWG79479.1"/>
    </source>
</evidence>
<dbReference type="AlphaFoldDB" id="A0A562B358"/>
<dbReference type="Gene3D" id="3.30.1330.120">
    <property type="entry name" value="2-methylcitrate dehydratase PrpD"/>
    <property type="match status" value="1"/>
</dbReference>
<evidence type="ECO:0000259" key="2">
    <source>
        <dbReference type="Pfam" id="PF03972"/>
    </source>
</evidence>
<evidence type="ECO:0000259" key="3">
    <source>
        <dbReference type="Pfam" id="PF19305"/>
    </source>
</evidence>